<dbReference type="Gene3D" id="3.90.70.120">
    <property type="match status" value="1"/>
</dbReference>
<name>A0A0M3QX13_DROBS</name>
<dbReference type="EMBL" id="CP012525">
    <property type="protein sequence ID" value="ALC45133.1"/>
    <property type="molecule type" value="Genomic_DNA"/>
</dbReference>
<dbReference type="OMA" id="MFDRLIC"/>
<dbReference type="PANTHER" id="PTHR40552">
    <property type="entry name" value="AT05186P-RELATED"/>
    <property type="match status" value="1"/>
</dbReference>
<keyword evidence="2" id="KW-1185">Reference proteome</keyword>
<proteinExistence type="predicted"/>
<dbReference type="Proteomes" id="UP000494163">
    <property type="component" value="Chromosome 3L"/>
</dbReference>
<sequence>FATYLKAFALIYVLPERQWSGENIDKLLREGEDLFQESSEADAEGLPRSQVYTNIEQRVSRKFKLEGHSFTIELSPAFRGTDPEHSMHQMKQLKSMLQQFFRKSYHGLFLSKGGYLLIWRRRKFYFVLDVKGRRAADLVSVRFNGLATVVCVQNLSNVTHLITNLSSHSSTDQFTIRELCVVRLVTPDGRIFLRDSNQRDVQYSVINKNYAYLKSTLHLSMNPKETLRNHSSLMVGVAAILASKIDHPAGWNTNMFDRLMCYGVELCRSCWGASVQERLPIDLDTFPTQLRLGQFLMELRLLPNYASGRWSCGIRYQGNDFEYEIRRALDKHSNALFQINNQMYALWRKDDFYYLLDPYRHTVISPALQTSEDEVTKWATVRMFRDLPTLLSVFHQLLKESNRQAPFNIHVVHIKNLVKCPAGYSLRPLPKDVDLEVLSLNEAIGFPVELNNCESILGEISDYEPDLVSETEDGFDIEKFKLLDEKDFDKLDEDEGEEEQEE</sequence>
<feature type="non-terminal residue" evidence="1">
    <location>
        <position position="1"/>
    </location>
</feature>
<gene>
    <name evidence="1" type="ORF">Dbus_chr3Lg2299</name>
</gene>
<dbReference type="STRING" id="30019.A0A0M3QX13"/>
<protein>
    <submittedName>
        <fullName evidence="1">CG4669</fullName>
    </submittedName>
</protein>
<accession>A0A0M3QX13</accession>
<evidence type="ECO:0000313" key="2">
    <source>
        <dbReference type="Proteomes" id="UP000494163"/>
    </source>
</evidence>
<organism evidence="1 2">
    <name type="scientific">Drosophila busckii</name>
    <name type="common">Fruit fly</name>
    <dbReference type="NCBI Taxonomy" id="30019"/>
    <lineage>
        <taxon>Eukaryota</taxon>
        <taxon>Metazoa</taxon>
        <taxon>Ecdysozoa</taxon>
        <taxon>Arthropoda</taxon>
        <taxon>Hexapoda</taxon>
        <taxon>Insecta</taxon>
        <taxon>Pterygota</taxon>
        <taxon>Neoptera</taxon>
        <taxon>Endopterygota</taxon>
        <taxon>Diptera</taxon>
        <taxon>Brachycera</taxon>
        <taxon>Muscomorpha</taxon>
        <taxon>Ephydroidea</taxon>
        <taxon>Drosophilidae</taxon>
        <taxon>Drosophila</taxon>
    </lineage>
</organism>
<dbReference type="OrthoDB" id="8062037at2759"/>
<dbReference type="PANTHER" id="PTHR40552:SF6">
    <property type="entry name" value="FI09606P-RELATED"/>
    <property type="match status" value="1"/>
</dbReference>
<evidence type="ECO:0000313" key="1">
    <source>
        <dbReference type="EMBL" id="ALC45133.1"/>
    </source>
</evidence>
<dbReference type="AlphaFoldDB" id="A0A0M3QX13"/>
<reference evidence="1 2" key="1">
    <citation type="submission" date="2015-08" db="EMBL/GenBank/DDBJ databases">
        <title>Ancestral chromatin configuration constrains chromatin evolution on differentiating sex chromosomes in Drosophila.</title>
        <authorList>
            <person name="Zhou Q."/>
            <person name="Bachtrog D."/>
        </authorList>
    </citation>
    <scope>NUCLEOTIDE SEQUENCE [LARGE SCALE GENOMIC DNA]</scope>
    <source>
        <tissue evidence="1">Whole larvae</tissue>
    </source>
</reference>
<feature type="non-terminal residue" evidence="1">
    <location>
        <position position="502"/>
    </location>
</feature>